<evidence type="ECO:0000256" key="2">
    <source>
        <dbReference type="ARBA" id="ARBA00022729"/>
    </source>
</evidence>
<evidence type="ECO:0000256" key="3">
    <source>
        <dbReference type="ARBA" id="ARBA00022764"/>
    </source>
</evidence>
<dbReference type="Gene3D" id="2.70.98.70">
    <property type="match status" value="1"/>
</dbReference>
<evidence type="ECO:0000256" key="1">
    <source>
        <dbReference type="ARBA" id="ARBA00004418"/>
    </source>
</evidence>
<name>A0ABW0UXS0_9ACTN</name>
<dbReference type="EMBL" id="JBHSNY010000011">
    <property type="protein sequence ID" value="MFC5637835.1"/>
    <property type="molecule type" value="Genomic_DNA"/>
</dbReference>
<protein>
    <submittedName>
        <fullName evidence="6">Heparinase II/III family protein</fullName>
    </submittedName>
</protein>
<evidence type="ECO:0000259" key="5">
    <source>
        <dbReference type="Pfam" id="PF07940"/>
    </source>
</evidence>
<dbReference type="InterPro" id="IPR012480">
    <property type="entry name" value="Hepar_II_III_C"/>
</dbReference>
<keyword evidence="4" id="KW-0456">Lyase</keyword>
<keyword evidence="2" id="KW-0732">Signal</keyword>
<dbReference type="InterPro" id="IPR008929">
    <property type="entry name" value="Chondroitin_lyas"/>
</dbReference>
<proteinExistence type="predicted"/>
<evidence type="ECO:0000313" key="6">
    <source>
        <dbReference type="EMBL" id="MFC5637835.1"/>
    </source>
</evidence>
<comment type="caution">
    <text evidence="6">The sequence shown here is derived from an EMBL/GenBank/DDBJ whole genome shotgun (WGS) entry which is preliminary data.</text>
</comment>
<dbReference type="SUPFAM" id="SSF48230">
    <property type="entry name" value="Chondroitin AC/alginate lyase"/>
    <property type="match status" value="1"/>
</dbReference>
<accession>A0ABW0UXS0</accession>
<organism evidence="6 7">
    <name type="scientific">Streptomyces bullii</name>
    <dbReference type="NCBI Taxonomy" id="349910"/>
    <lineage>
        <taxon>Bacteria</taxon>
        <taxon>Bacillati</taxon>
        <taxon>Actinomycetota</taxon>
        <taxon>Actinomycetes</taxon>
        <taxon>Kitasatosporales</taxon>
        <taxon>Streptomycetaceae</taxon>
        <taxon>Streptomyces</taxon>
    </lineage>
</organism>
<dbReference type="RefSeq" id="WP_381027835.1">
    <property type="nucleotide sequence ID" value="NZ_JBHSNY010000011.1"/>
</dbReference>
<keyword evidence="3" id="KW-0574">Periplasm</keyword>
<dbReference type="Proteomes" id="UP001596154">
    <property type="component" value="Unassembled WGS sequence"/>
</dbReference>
<dbReference type="PANTHER" id="PTHR39210:SF1">
    <property type="entry name" value="HEPARIN-SULFATE LYASE"/>
    <property type="match status" value="1"/>
</dbReference>
<dbReference type="PANTHER" id="PTHR39210">
    <property type="entry name" value="HEPARIN-SULFATE LYASE"/>
    <property type="match status" value="1"/>
</dbReference>
<comment type="subcellular location">
    <subcellularLocation>
        <location evidence="1">Periplasm</location>
    </subcellularLocation>
</comment>
<reference evidence="7" key="1">
    <citation type="journal article" date="2019" name="Int. J. Syst. Evol. Microbiol.">
        <title>The Global Catalogue of Microorganisms (GCM) 10K type strain sequencing project: providing services to taxonomists for standard genome sequencing and annotation.</title>
        <authorList>
            <consortium name="The Broad Institute Genomics Platform"/>
            <consortium name="The Broad Institute Genome Sequencing Center for Infectious Disease"/>
            <person name="Wu L."/>
            <person name="Ma J."/>
        </authorList>
    </citation>
    <scope>NUCLEOTIDE SEQUENCE [LARGE SCALE GENOMIC DNA]</scope>
    <source>
        <strain evidence="7">CGMCC 4.7248</strain>
    </source>
</reference>
<dbReference type="Pfam" id="PF07940">
    <property type="entry name" value="Hepar_II_III_C"/>
    <property type="match status" value="1"/>
</dbReference>
<evidence type="ECO:0000256" key="4">
    <source>
        <dbReference type="ARBA" id="ARBA00023239"/>
    </source>
</evidence>
<evidence type="ECO:0000313" key="7">
    <source>
        <dbReference type="Proteomes" id="UP001596154"/>
    </source>
</evidence>
<dbReference type="Gene3D" id="1.50.10.100">
    <property type="entry name" value="Chondroitin AC/alginate lyase"/>
    <property type="match status" value="1"/>
</dbReference>
<gene>
    <name evidence="6" type="ORF">ACFPZJ_29525</name>
</gene>
<sequence>MAILAVLTCVATLIIDERHTNSDADGRNIHSGAGEWPAGTCGFSNGLYSSNPAPALMAGKVKIYGRPQVIAPRGDVDWRYDPTHHPSVRLHLFSLKWFERLVTEGMKPDGKKMLERATLIAKDFVSDNLGADGPVHPEVWGQHATGLRASSLLCLRAAIGGRPWLDRALRTHAEQLAEDYAGQWNHGTMQDLALLVAGCQLQHAAARDLAVRRLSSAISVQVDEQGVSNEQSVRYQAYVWELWRAVHSAMQECEITPRRLIAERVRLMPAFLENATQPNGRIVPLGDSHAVPPPGVRTPVIRYLTSNGREGRPGKEKSAAYAAGFVFARTGWGTSGRQLKDEHFMSLRFGPARIIHGHNDHMSLTYYGNGRDLIVDGGHDGYRADAYRKYLQSPAAHNVVEVVGVRHQWDAPTRLTRKKLGPLHQFYEASDRAYGGITRTRGVLLVEDPGFLVVYDRGHDRQERTWRALWHLAPDFTPRKVSHSHVQALSSDGRSQLVVSQVPLPGQSVPSGSTRVARGVTDPYQGWVSPLEGQRLPASTALMQRHGKELRMLTLIVPAGVDQPVSWSATRDADGWYRVTVRIGFTERAIRVGPDGSMTP</sequence>
<feature type="domain" description="Heparinase II/III-like C-terminal" evidence="5">
    <location>
        <begin position="324"/>
        <end position="498"/>
    </location>
</feature>
<keyword evidence="7" id="KW-1185">Reference proteome</keyword>